<accession>A0A6J7EY49</accession>
<dbReference type="EMBL" id="CAFBLZ010000051">
    <property type="protein sequence ID" value="CAB4885890.1"/>
    <property type="molecule type" value="Genomic_DNA"/>
</dbReference>
<feature type="transmembrane region" description="Helical" evidence="1">
    <location>
        <begin position="7"/>
        <end position="29"/>
    </location>
</feature>
<protein>
    <submittedName>
        <fullName evidence="2">Unannotated protein</fullName>
    </submittedName>
</protein>
<keyword evidence="1" id="KW-0812">Transmembrane</keyword>
<sequence>MSSERELLRGALVPTLIVGVVALIASTVVKGSAGFFGALLAQAIVVIFFAAHLVVAKLTRDADPMTTMALAMASYFVKLFIFGGFLLLVTRLVPVENCNRTAFGISAISATFAWLGGEIATYLKLKTHLQLPKS</sequence>
<gene>
    <name evidence="2" type="ORF">UFOPK3482_00701</name>
</gene>
<feature type="transmembrane region" description="Helical" evidence="1">
    <location>
        <begin position="68"/>
        <end position="89"/>
    </location>
</feature>
<feature type="transmembrane region" description="Helical" evidence="1">
    <location>
        <begin position="101"/>
        <end position="123"/>
    </location>
</feature>
<evidence type="ECO:0000313" key="2">
    <source>
        <dbReference type="EMBL" id="CAB4885890.1"/>
    </source>
</evidence>
<keyword evidence="1" id="KW-1133">Transmembrane helix</keyword>
<feature type="transmembrane region" description="Helical" evidence="1">
    <location>
        <begin position="35"/>
        <end position="56"/>
    </location>
</feature>
<dbReference type="AlphaFoldDB" id="A0A6J7EY49"/>
<name>A0A6J7EY49_9ZZZZ</name>
<organism evidence="2">
    <name type="scientific">freshwater metagenome</name>
    <dbReference type="NCBI Taxonomy" id="449393"/>
    <lineage>
        <taxon>unclassified sequences</taxon>
        <taxon>metagenomes</taxon>
        <taxon>ecological metagenomes</taxon>
    </lineage>
</organism>
<proteinExistence type="predicted"/>
<reference evidence="2" key="1">
    <citation type="submission" date="2020-05" db="EMBL/GenBank/DDBJ databases">
        <authorList>
            <person name="Chiriac C."/>
            <person name="Salcher M."/>
            <person name="Ghai R."/>
            <person name="Kavagutti S V."/>
        </authorList>
    </citation>
    <scope>NUCLEOTIDE SEQUENCE</scope>
</reference>
<evidence type="ECO:0000256" key="1">
    <source>
        <dbReference type="SAM" id="Phobius"/>
    </source>
</evidence>
<keyword evidence="1" id="KW-0472">Membrane</keyword>